<dbReference type="AlphaFoldDB" id="A0A7X6HCL9"/>
<protein>
    <submittedName>
        <fullName evidence="1">Uncharacterized protein</fullName>
    </submittedName>
</protein>
<evidence type="ECO:0000313" key="2">
    <source>
        <dbReference type="Proteomes" id="UP000544090"/>
    </source>
</evidence>
<name>A0A7X6HCL9_9MICC</name>
<accession>A0A7X6HCL9</accession>
<dbReference type="Proteomes" id="UP000544090">
    <property type="component" value="Unassembled WGS sequence"/>
</dbReference>
<comment type="caution">
    <text evidence="1">The sequence shown here is derived from an EMBL/GenBank/DDBJ whole genome shotgun (WGS) entry which is preliminary data.</text>
</comment>
<dbReference type="RefSeq" id="WP_168484813.1">
    <property type="nucleotide sequence ID" value="NZ_JAAZSQ010000002.1"/>
</dbReference>
<gene>
    <name evidence="1" type="ORF">HGG74_02700</name>
</gene>
<dbReference type="EMBL" id="JAAZSQ010000002">
    <property type="protein sequence ID" value="NKX53466.1"/>
    <property type="molecule type" value="Genomic_DNA"/>
</dbReference>
<keyword evidence="2" id="KW-1185">Reference proteome</keyword>
<sequence>MIQLPESYQRYLDQLASAHAEALRPVFLQSAAEREHGVLVRGAGTHYVQALVDDAIPYGEIREE</sequence>
<evidence type="ECO:0000313" key="1">
    <source>
        <dbReference type="EMBL" id="NKX53466.1"/>
    </source>
</evidence>
<reference evidence="1 2" key="1">
    <citation type="submission" date="2020-04" db="EMBL/GenBank/DDBJ databases">
        <title>Arthrobacter sp. nov.</title>
        <authorList>
            <person name="Liu S."/>
        </authorList>
    </citation>
    <scope>NUCLEOTIDE SEQUENCE [LARGE SCALE GENOMIC DNA]</scope>
    <source>
        <strain evidence="1 2">E918</strain>
    </source>
</reference>
<proteinExistence type="predicted"/>
<organism evidence="1 2">
    <name type="scientific">Arthrobacter mobilis</name>
    <dbReference type="NCBI Taxonomy" id="2724944"/>
    <lineage>
        <taxon>Bacteria</taxon>
        <taxon>Bacillati</taxon>
        <taxon>Actinomycetota</taxon>
        <taxon>Actinomycetes</taxon>
        <taxon>Micrococcales</taxon>
        <taxon>Micrococcaceae</taxon>
        <taxon>Arthrobacter</taxon>
    </lineage>
</organism>